<comment type="caution">
    <text evidence="1">The sequence shown here is derived from an EMBL/GenBank/DDBJ whole genome shotgun (WGS) entry which is preliminary data.</text>
</comment>
<keyword evidence="2" id="KW-1185">Reference proteome</keyword>
<protein>
    <submittedName>
        <fullName evidence="1">GatB/YqeY domain-containing protein</fullName>
    </submittedName>
</protein>
<gene>
    <name evidence="1" type="ORF">BDR25DRAFT_300772</name>
</gene>
<reference evidence="1" key="1">
    <citation type="journal article" date="2020" name="Stud. Mycol.">
        <title>101 Dothideomycetes genomes: a test case for predicting lifestyles and emergence of pathogens.</title>
        <authorList>
            <person name="Haridas S."/>
            <person name="Albert R."/>
            <person name="Binder M."/>
            <person name="Bloem J."/>
            <person name="Labutti K."/>
            <person name="Salamov A."/>
            <person name="Andreopoulos B."/>
            <person name="Baker S."/>
            <person name="Barry K."/>
            <person name="Bills G."/>
            <person name="Bluhm B."/>
            <person name="Cannon C."/>
            <person name="Castanera R."/>
            <person name="Culley D."/>
            <person name="Daum C."/>
            <person name="Ezra D."/>
            <person name="Gonzalez J."/>
            <person name="Henrissat B."/>
            <person name="Kuo A."/>
            <person name="Liang C."/>
            <person name="Lipzen A."/>
            <person name="Lutzoni F."/>
            <person name="Magnuson J."/>
            <person name="Mondo S."/>
            <person name="Nolan M."/>
            <person name="Ohm R."/>
            <person name="Pangilinan J."/>
            <person name="Park H.-J."/>
            <person name="Ramirez L."/>
            <person name="Alfaro M."/>
            <person name="Sun H."/>
            <person name="Tritt A."/>
            <person name="Yoshinaga Y."/>
            <person name="Zwiers L.-H."/>
            <person name="Turgeon B."/>
            <person name="Goodwin S."/>
            <person name="Spatafora J."/>
            <person name="Crous P."/>
            <person name="Grigoriev I."/>
        </authorList>
    </citation>
    <scope>NUCLEOTIDE SEQUENCE</scope>
    <source>
        <strain evidence="1">ATCC 200398</strain>
    </source>
</reference>
<accession>A0ACB6RBF8</accession>
<organism evidence="1 2">
    <name type="scientific">Lindgomyces ingoldianus</name>
    <dbReference type="NCBI Taxonomy" id="673940"/>
    <lineage>
        <taxon>Eukaryota</taxon>
        <taxon>Fungi</taxon>
        <taxon>Dikarya</taxon>
        <taxon>Ascomycota</taxon>
        <taxon>Pezizomycotina</taxon>
        <taxon>Dothideomycetes</taxon>
        <taxon>Pleosporomycetidae</taxon>
        <taxon>Pleosporales</taxon>
        <taxon>Lindgomycetaceae</taxon>
        <taxon>Lindgomyces</taxon>
    </lineage>
</organism>
<name>A0ACB6RBF8_9PLEO</name>
<evidence type="ECO:0000313" key="1">
    <source>
        <dbReference type="EMBL" id="KAF2475806.1"/>
    </source>
</evidence>
<evidence type="ECO:0000313" key="2">
    <source>
        <dbReference type="Proteomes" id="UP000799755"/>
    </source>
</evidence>
<dbReference type="Proteomes" id="UP000799755">
    <property type="component" value="Unassembled WGS sequence"/>
</dbReference>
<sequence length="216" mass="24457">MSLLRLSRTRLPYKSLLRRSFYTTPPLPRRSFYTTLPLPRPSFCITPPLLRRSFCTIPPLLADIQPTILPRLQSDLKIAMRSKDKQRLNVLRSLLAEITNASKTAKPIQTDGQLLSLVQKHISSSQQAIDEFEKARRLDLVEKEQGQVDILQAYVDEIPKLGEAEVDGMVEDVMRGLQAKPLNFGSVMRGMVEVIQGRPVDMEYVRTAVRKVTGGK</sequence>
<proteinExistence type="predicted"/>
<dbReference type="EMBL" id="MU003495">
    <property type="protein sequence ID" value="KAF2475806.1"/>
    <property type="molecule type" value="Genomic_DNA"/>
</dbReference>